<gene>
    <name evidence="3" type="primary">LOC104228724</name>
</gene>
<organism evidence="2 3">
    <name type="scientific">Nicotiana sylvestris</name>
    <name type="common">Wood tobacco</name>
    <name type="synonym">South American tobacco</name>
    <dbReference type="NCBI Taxonomy" id="4096"/>
    <lineage>
        <taxon>Eukaryota</taxon>
        <taxon>Viridiplantae</taxon>
        <taxon>Streptophyta</taxon>
        <taxon>Embryophyta</taxon>
        <taxon>Tracheophyta</taxon>
        <taxon>Spermatophyta</taxon>
        <taxon>Magnoliopsida</taxon>
        <taxon>eudicotyledons</taxon>
        <taxon>Gunneridae</taxon>
        <taxon>Pentapetalae</taxon>
        <taxon>asterids</taxon>
        <taxon>lamiids</taxon>
        <taxon>Solanales</taxon>
        <taxon>Solanaceae</taxon>
        <taxon>Nicotianoideae</taxon>
        <taxon>Nicotianeae</taxon>
        <taxon>Nicotiana</taxon>
    </lineage>
</organism>
<dbReference type="PANTHER" id="PTHR31900:SF32">
    <property type="entry name" value="F-BOX_RNI_FBD-LIKE DOMAIN PROTEIN"/>
    <property type="match status" value="1"/>
</dbReference>
<dbReference type="InterPro" id="IPR050232">
    <property type="entry name" value="FBL13/AtMIF1-like"/>
</dbReference>
<dbReference type="AlphaFoldDB" id="A0A1U7WLW0"/>
<evidence type="ECO:0000313" key="2">
    <source>
        <dbReference type="Proteomes" id="UP000189701"/>
    </source>
</evidence>
<keyword evidence="2" id="KW-1185">Reference proteome</keyword>
<reference evidence="3" key="2">
    <citation type="submission" date="2025-08" db="UniProtKB">
        <authorList>
            <consortium name="RefSeq"/>
        </authorList>
    </citation>
    <scope>IDENTIFICATION</scope>
    <source>
        <tissue evidence="3">Leaf</tissue>
    </source>
</reference>
<protein>
    <submittedName>
        <fullName evidence="3">F-box/FBD/LRR-repeat protein At4g03220 isoform X2</fullName>
    </submittedName>
</protein>
<dbReference type="PROSITE" id="PS50181">
    <property type="entry name" value="FBOX"/>
    <property type="match status" value="1"/>
</dbReference>
<reference evidence="2" key="1">
    <citation type="journal article" date="2013" name="Genome Biol.">
        <title>Reference genomes and transcriptomes of Nicotiana sylvestris and Nicotiana tomentosiformis.</title>
        <authorList>
            <person name="Sierro N."/>
            <person name="Battey J.N."/>
            <person name="Ouadi S."/>
            <person name="Bovet L."/>
            <person name="Goepfert S."/>
            <person name="Bakaher N."/>
            <person name="Peitsch M.C."/>
            <person name="Ivanov N.V."/>
        </authorList>
    </citation>
    <scope>NUCLEOTIDE SEQUENCE [LARGE SCALE GENOMIC DNA]</scope>
</reference>
<proteinExistence type="predicted"/>
<dbReference type="InterPro" id="IPR053781">
    <property type="entry name" value="F-box_AtFBL13-like"/>
</dbReference>
<feature type="domain" description="F-box" evidence="1">
    <location>
        <begin position="24"/>
        <end position="72"/>
    </location>
</feature>
<dbReference type="Proteomes" id="UP000189701">
    <property type="component" value="Unplaced"/>
</dbReference>
<sequence length="313" mass="35945">METRSSKKIRLINEIYESFSSCGEDRISDLPDAVLHHILFSLPIKSIAKTSVLSKRWRHIWYTFPDLDFTTINVPSCINSTPKVSPNSRKKLHTTWSNISGGADFIDQVLSLREKNSGIRFLRFRANLSFSRLNSLIRGAVKHNVQELDVEILSKNNHLAGISLRPFTKLRCLELHTGFRKHNIPGLANLFRSSPATNTLILNITNDHNIERRKWNRDLWQLSNSGEERFWESQSHAINSFLQHLKVVKIYGFSECESDVSLVKFLLKHGKVLQEMFLGAELSKSRDSLHREKIKSQIMGFSKASCNAKIVFK</sequence>
<accession>A0A1U7WLW0</accession>
<dbReference type="SUPFAM" id="SSF81383">
    <property type="entry name" value="F-box domain"/>
    <property type="match status" value="1"/>
</dbReference>
<evidence type="ECO:0000313" key="3">
    <source>
        <dbReference type="RefSeq" id="XP_009779553.1"/>
    </source>
</evidence>
<dbReference type="Pfam" id="PF08387">
    <property type="entry name" value="FBD"/>
    <property type="match status" value="1"/>
</dbReference>
<dbReference type="InterPro" id="IPR006566">
    <property type="entry name" value="FBD"/>
</dbReference>
<dbReference type="InterPro" id="IPR036047">
    <property type="entry name" value="F-box-like_dom_sf"/>
</dbReference>
<name>A0A1U7WLW0_NICSY</name>
<dbReference type="PANTHER" id="PTHR31900">
    <property type="entry name" value="F-BOX/RNI SUPERFAMILY PROTEIN-RELATED"/>
    <property type="match status" value="1"/>
</dbReference>
<dbReference type="InterPro" id="IPR001810">
    <property type="entry name" value="F-box_dom"/>
</dbReference>
<dbReference type="Gene3D" id="1.20.1280.50">
    <property type="match status" value="1"/>
</dbReference>
<dbReference type="SMART" id="SM00579">
    <property type="entry name" value="FBD"/>
    <property type="match status" value="1"/>
</dbReference>
<dbReference type="CDD" id="cd22160">
    <property type="entry name" value="F-box_AtFBL13-like"/>
    <property type="match status" value="1"/>
</dbReference>
<evidence type="ECO:0000259" key="1">
    <source>
        <dbReference type="PROSITE" id="PS50181"/>
    </source>
</evidence>
<dbReference type="Pfam" id="PF00646">
    <property type="entry name" value="F-box"/>
    <property type="match status" value="1"/>
</dbReference>
<dbReference type="RefSeq" id="XP_009779553.1">
    <property type="nucleotide sequence ID" value="XM_009781251.1"/>
</dbReference>